<protein>
    <recommendedName>
        <fullName evidence="4">BZIP domain-containing protein</fullName>
    </recommendedName>
</protein>
<reference evidence="3" key="2">
    <citation type="submission" date="2015-01" db="EMBL/GenBank/DDBJ databases">
        <title>Evolutionary Origins and Diversification of the Mycorrhizal Mutualists.</title>
        <authorList>
            <consortium name="DOE Joint Genome Institute"/>
            <consortium name="Mycorrhizal Genomics Consortium"/>
            <person name="Kohler A."/>
            <person name="Kuo A."/>
            <person name="Nagy L.G."/>
            <person name="Floudas D."/>
            <person name="Copeland A."/>
            <person name="Barry K.W."/>
            <person name="Cichocki N."/>
            <person name="Veneault-Fourrey C."/>
            <person name="LaButti K."/>
            <person name="Lindquist E.A."/>
            <person name="Lipzen A."/>
            <person name="Lundell T."/>
            <person name="Morin E."/>
            <person name="Murat C."/>
            <person name="Riley R."/>
            <person name="Ohm R."/>
            <person name="Sun H."/>
            <person name="Tunlid A."/>
            <person name="Henrissat B."/>
            <person name="Grigoriev I.V."/>
            <person name="Hibbett D.S."/>
            <person name="Martin F."/>
        </authorList>
    </citation>
    <scope>NUCLEOTIDE SEQUENCE [LARGE SCALE GENOMIC DNA]</scope>
    <source>
        <strain evidence="3">Zn</strain>
    </source>
</reference>
<feature type="compositionally biased region" description="Polar residues" evidence="1">
    <location>
        <begin position="167"/>
        <end position="190"/>
    </location>
</feature>
<evidence type="ECO:0008006" key="4">
    <source>
        <dbReference type="Google" id="ProtNLM"/>
    </source>
</evidence>
<evidence type="ECO:0000256" key="1">
    <source>
        <dbReference type="SAM" id="MobiDB-lite"/>
    </source>
</evidence>
<dbReference type="HOGENOM" id="CLU_028615_0_0_1"/>
<accession>A0A0C3HVL7</accession>
<feature type="compositionally biased region" description="Low complexity" evidence="1">
    <location>
        <begin position="561"/>
        <end position="574"/>
    </location>
</feature>
<evidence type="ECO:0000313" key="3">
    <source>
        <dbReference type="Proteomes" id="UP000054321"/>
    </source>
</evidence>
<dbReference type="AlphaFoldDB" id="A0A0C3HVL7"/>
<reference evidence="2 3" key="1">
    <citation type="submission" date="2014-04" db="EMBL/GenBank/DDBJ databases">
        <authorList>
            <consortium name="DOE Joint Genome Institute"/>
            <person name="Kuo A."/>
            <person name="Martino E."/>
            <person name="Perotto S."/>
            <person name="Kohler A."/>
            <person name="Nagy L.G."/>
            <person name="Floudas D."/>
            <person name="Copeland A."/>
            <person name="Barry K.W."/>
            <person name="Cichocki N."/>
            <person name="Veneault-Fourrey C."/>
            <person name="LaButti K."/>
            <person name="Lindquist E.A."/>
            <person name="Lipzen A."/>
            <person name="Lundell T."/>
            <person name="Morin E."/>
            <person name="Murat C."/>
            <person name="Sun H."/>
            <person name="Tunlid A."/>
            <person name="Henrissat B."/>
            <person name="Grigoriev I.V."/>
            <person name="Hibbett D.S."/>
            <person name="Martin F."/>
            <person name="Nordberg H.P."/>
            <person name="Cantor M.N."/>
            <person name="Hua S.X."/>
        </authorList>
    </citation>
    <scope>NUCLEOTIDE SEQUENCE [LARGE SCALE GENOMIC DNA]</scope>
    <source>
        <strain evidence="2 3">Zn</strain>
    </source>
</reference>
<organism evidence="2 3">
    <name type="scientific">Oidiodendron maius (strain Zn)</name>
    <dbReference type="NCBI Taxonomy" id="913774"/>
    <lineage>
        <taxon>Eukaryota</taxon>
        <taxon>Fungi</taxon>
        <taxon>Dikarya</taxon>
        <taxon>Ascomycota</taxon>
        <taxon>Pezizomycotina</taxon>
        <taxon>Leotiomycetes</taxon>
        <taxon>Leotiomycetes incertae sedis</taxon>
        <taxon>Myxotrichaceae</taxon>
        <taxon>Oidiodendron</taxon>
    </lineage>
</organism>
<feature type="compositionally biased region" description="Polar residues" evidence="1">
    <location>
        <begin position="345"/>
        <end position="354"/>
    </location>
</feature>
<dbReference type="Proteomes" id="UP000054321">
    <property type="component" value="Unassembled WGS sequence"/>
</dbReference>
<feature type="compositionally biased region" description="Low complexity" evidence="1">
    <location>
        <begin position="86"/>
        <end position="96"/>
    </location>
</feature>
<feature type="compositionally biased region" description="Pro residues" evidence="1">
    <location>
        <begin position="483"/>
        <end position="502"/>
    </location>
</feature>
<dbReference type="CDD" id="cd14705">
    <property type="entry name" value="bZIP_Zip1"/>
    <property type="match status" value="1"/>
</dbReference>
<name>A0A0C3HVL7_OIDMZ</name>
<gene>
    <name evidence="2" type="ORF">OIDMADRAFT_101040</name>
</gene>
<feature type="compositionally biased region" description="Polar residues" evidence="1">
    <location>
        <begin position="321"/>
        <end position="337"/>
    </location>
</feature>
<feature type="region of interest" description="Disordered" evidence="1">
    <location>
        <begin position="52"/>
        <end position="600"/>
    </location>
</feature>
<feature type="compositionally biased region" description="Low complexity" evidence="1">
    <location>
        <begin position="358"/>
        <end position="376"/>
    </location>
</feature>
<dbReference type="OrthoDB" id="2247093at2759"/>
<dbReference type="EMBL" id="KN832871">
    <property type="protein sequence ID" value="KIN06262.1"/>
    <property type="molecule type" value="Genomic_DNA"/>
</dbReference>
<feature type="compositionally biased region" description="Polar residues" evidence="1">
    <location>
        <begin position="135"/>
        <end position="148"/>
    </location>
</feature>
<proteinExistence type="predicted"/>
<evidence type="ECO:0000313" key="2">
    <source>
        <dbReference type="EMBL" id="KIN06262.1"/>
    </source>
</evidence>
<dbReference type="InParanoid" id="A0A0C3HVL7"/>
<sequence>MPVCGRGIAVTMLTLPRLLGLHSPREHTGSGWLRACAGTLPLVLGIANNATGYQQQSREEPVKRQCPGPREPPGLGDQDSMSQRLPASRPASRSPSDVQKIAPPPVQVRDEYQPGGHQVEAQQPEQVEGRGHSHTLPSPQSVRTQASTPGEDWRSGPLRDLGVHSILNPTVPQSTPSSSRRVSIGTTESPLSVAGPASQLGASPTVGTPLPFPGHEAPAGTPPTQEGPRATSPHGRGTPAPRRILTPRSLAARLGRGGQPPGTIDAQRSPFLPPRSRTYTAEPGQSAISDIPPMPSPQERSQPYYGFPGPAQTPDRRTISMPITQMPGQPQLSQSASPIGAAPSVNPSSSQVSHGSFPYPGGTQPPTSTPYYPGSTFAPQTVHQGGGALQYQAPASGTQGASARFRQRRKEKEKEANTTIEKMQHQTRELERRIREVEQERDFYRGERDRMRDVLARTPEMRHLAVQGPPSPQTLRTGSYRDPAPPSQPPAPPAPTTFPPQEQPTVSERAPRRRRTGPSGEFTSIAYSLPPASTLPPVQAGYPGQGTMVLPPLRMETTAAPTLTGTNVPPVTTTGPPPPFDPFSRGGYQQRGWPSDGGQR</sequence>
<feature type="compositionally biased region" description="Basic and acidic residues" evidence="1">
    <location>
        <begin position="410"/>
        <end position="463"/>
    </location>
</feature>
<keyword evidence="3" id="KW-1185">Reference proteome</keyword>